<evidence type="ECO:0000313" key="1">
    <source>
        <dbReference type="EMBL" id="PKV96969.1"/>
    </source>
</evidence>
<dbReference type="EMBL" id="PJMY01000003">
    <property type="protein sequence ID" value="PKV96969.1"/>
    <property type="molecule type" value="Genomic_DNA"/>
</dbReference>
<proteinExistence type="predicted"/>
<gene>
    <name evidence="1" type="ORF">ATK30_7935</name>
</gene>
<organism evidence="1 2">
    <name type="scientific">Amycolatopsis echigonensis</name>
    <dbReference type="NCBI Taxonomy" id="2576905"/>
    <lineage>
        <taxon>Bacteria</taxon>
        <taxon>Bacillati</taxon>
        <taxon>Actinomycetota</taxon>
        <taxon>Actinomycetes</taxon>
        <taxon>Pseudonocardiales</taxon>
        <taxon>Pseudonocardiaceae</taxon>
        <taxon>Amycolatopsis</taxon>
    </lineage>
</organism>
<reference evidence="1 2" key="1">
    <citation type="submission" date="2017-12" db="EMBL/GenBank/DDBJ databases">
        <title>Sequencing the genomes of 1000 Actinobacteria strains.</title>
        <authorList>
            <person name="Klenk H.-P."/>
        </authorList>
    </citation>
    <scope>NUCLEOTIDE SEQUENCE [LARGE SCALE GENOMIC DNA]</scope>
    <source>
        <strain evidence="1 2">DSM 45165</strain>
    </source>
</reference>
<name>A0A2N3WSW2_9PSEU</name>
<keyword evidence="2" id="KW-1185">Reference proteome</keyword>
<comment type="caution">
    <text evidence="1">The sequence shown here is derived from an EMBL/GenBank/DDBJ whole genome shotgun (WGS) entry which is preliminary data.</text>
</comment>
<evidence type="ECO:0000313" key="2">
    <source>
        <dbReference type="Proteomes" id="UP000233750"/>
    </source>
</evidence>
<dbReference type="Proteomes" id="UP000233750">
    <property type="component" value="Unassembled WGS sequence"/>
</dbReference>
<sequence>MNPADEWTGRTASALQAALRMSNEGFAAHLGIGVRTVASWHQKPDLRPRSEMQQVLDRAYEQVGDAERARFAKLTGTAPAETLGDPRLHDDPNIASALEWIDQHAHWSPGTARRAVAAKAAQLDTQALRDRSTRRSWVTQRDTADALAAYYGSRTGEHGLYTARVSSELVNTSILTCANWLDLDCELRPASDRFKVATAQPEADLALDERAATAAVHRLAESLAMNTRLVNSPLYRALDLDIAEHQLAGSFGTTHFVHYALTLDLLEGELVDAIIAGGPPNLPLRDRYLPDLASVLNVSDRLCAGGALALTAIARPADPFRGEADYVLLVQERSGNVLNAARRLAVIPKGFHQPLTDVRRDAQIGATLRREMEEELFGRPDIDNTVTDSLTADPMHPTLLSEPMRWLMQKPGRLRMETIGFGLNLVSGNFEFASLIVIEDEEFWNRYGGAVAANWESSTLRQYSTTDIELLTELLTDVAWSNEGLFAMTQGLRRLAEIGGDRVRLPTIEWEISE</sequence>
<accession>A0A2N3WSW2</accession>
<dbReference type="AlphaFoldDB" id="A0A2N3WSW2"/>
<dbReference type="OrthoDB" id="4523834at2"/>
<protein>
    <submittedName>
        <fullName evidence="1">Uncharacterized protein</fullName>
    </submittedName>
</protein>